<dbReference type="CDD" id="cd02066">
    <property type="entry name" value="GRX_family"/>
    <property type="match status" value="1"/>
</dbReference>
<dbReference type="STRING" id="463301.SAMN04487955_101554"/>
<evidence type="ECO:0000313" key="4">
    <source>
        <dbReference type="Proteomes" id="UP000198693"/>
    </source>
</evidence>
<evidence type="ECO:0000256" key="1">
    <source>
        <dbReference type="SAM" id="Phobius"/>
    </source>
</evidence>
<dbReference type="EMBL" id="FPBP01000001">
    <property type="protein sequence ID" value="SFU36619.1"/>
    <property type="molecule type" value="Genomic_DNA"/>
</dbReference>
<sequence length="157" mass="17110">MSTATATPTSSKQGTARVYRMKTEEHLCPFGLKTVDLLKRKGYRVEDHTLTSRQAIDEFKQGAGVDTTPQVYIGDKQVGGYEEVRAYLGLSVPGDKETTYQPVIAIFATSLLIGLAVIWAASGSRVWADAGVCHCYRHGIVGATKTAGRRKLQHHVS</sequence>
<protein>
    <submittedName>
        <fullName evidence="3">Glutaredoxin</fullName>
    </submittedName>
</protein>
<dbReference type="Pfam" id="PF00462">
    <property type="entry name" value="Glutaredoxin"/>
    <property type="match status" value="1"/>
</dbReference>
<name>A0A1I7FK83_9GAMM</name>
<dbReference type="InterPro" id="IPR002109">
    <property type="entry name" value="Glutaredoxin"/>
</dbReference>
<organism evidence="3 4">
    <name type="scientific">Halomonas korlensis</name>
    <dbReference type="NCBI Taxonomy" id="463301"/>
    <lineage>
        <taxon>Bacteria</taxon>
        <taxon>Pseudomonadati</taxon>
        <taxon>Pseudomonadota</taxon>
        <taxon>Gammaproteobacteria</taxon>
        <taxon>Oceanospirillales</taxon>
        <taxon>Halomonadaceae</taxon>
        <taxon>Halomonas</taxon>
    </lineage>
</organism>
<keyword evidence="1" id="KW-1133">Transmembrane helix</keyword>
<dbReference type="AlphaFoldDB" id="A0A1I7FK83"/>
<feature type="domain" description="Glutaredoxin" evidence="2">
    <location>
        <begin position="26"/>
        <end position="77"/>
    </location>
</feature>
<evidence type="ECO:0000313" key="3">
    <source>
        <dbReference type="EMBL" id="SFU36619.1"/>
    </source>
</evidence>
<dbReference type="InterPro" id="IPR036249">
    <property type="entry name" value="Thioredoxin-like_sf"/>
</dbReference>
<evidence type="ECO:0000259" key="2">
    <source>
        <dbReference type="Pfam" id="PF00462"/>
    </source>
</evidence>
<proteinExistence type="predicted"/>
<reference evidence="4" key="1">
    <citation type="submission" date="2016-10" db="EMBL/GenBank/DDBJ databases">
        <authorList>
            <person name="Varghese N."/>
            <person name="Submissions S."/>
        </authorList>
    </citation>
    <scope>NUCLEOTIDE SEQUENCE [LARGE SCALE GENOMIC DNA]</scope>
    <source>
        <strain evidence="4">CGMCC 1.6981</strain>
    </source>
</reference>
<accession>A0A1I7FK83</accession>
<dbReference type="SUPFAM" id="SSF52833">
    <property type="entry name" value="Thioredoxin-like"/>
    <property type="match status" value="1"/>
</dbReference>
<keyword evidence="1" id="KW-0472">Membrane</keyword>
<dbReference type="RefSeq" id="WP_425431967.1">
    <property type="nucleotide sequence ID" value="NZ_FPBP01000001.1"/>
</dbReference>
<feature type="transmembrane region" description="Helical" evidence="1">
    <location>
        <begin position="100"/>
        <end position="121"/>
    </location>
</feature>
<dbReference type="Proteomes" id="UP000198693">
    <property type="component" value="Unassembled WGS sequence"/>
</dbReference>
<dbReference type="PROSITE" id="PS51354">
    <property type="entry name" value="GLUTAREDOXIN_2"/>
    <property type="match status" value="1"/>
</dbReference>
<keyword evidence="1" id="KW-0812">Transmembrane</keyword>
<keyword evidence="4" id="KW-1185">Reference proteome</keyword>
<dbReference type="Gene3D" id="3.40.30.10">
    <property type="entry name" value="Glutaredoxin"/>
    <property type="match status" value="1"/>
</dbReference>
<gene>
    <name evidence="3" type="ORF">SAMN04487955_101554</name>
</gene>